<name>A0A7Y9PI59_9BACT</name>
<comment type="caution">
    <text evidence="1">The sequence shown here is derived from an EMBL/GenBank/DDBJ whole genome shotgun (WGS) entry which is preliminary data.</text>
</comment>
<dbReference type="Proteomes" id="UP000589520">
    <property type="component" value="Unassembled WGS sequence"/>
</dbReference>
<evidence type="ECO:0000313" key="1">
    <source>
        <dbReference type="EMBL" id="NYF79581.1"/>
    </source>
</evidence>
<reference evidence="1 2" key="1">
    <citation type="submission" date="2020-07" db="EMBL/GenBank/DDBJ databases">
        <title>Genomic Encyclopedia of Type Strains, Phase IV (KMG-V): Genome sequencing to study the core and pangenomes of soil and plant-associated prokaryotes.</title>
        <authorList>
            <person name="Whitman W."/>
        </authorList>
    </citation>
    <scope>NUCLEOTIDE SEQUENCE [LARGE SCALE GENOMIC DNA]</scope>
    <source>
        <strain evidence="1 2">X4EP2</strain>
    </source>
</reference>
<dbReference type="EMBL" id="JACCCW010000002">
    <property type="protein sequence ID" value="NYF79581.1"/>
    <property type="molecule type" value="Genomic_DNA"/>
</dbReference>
<gene>
    <name evidence="1" type="ORF">HDF17_001901</name>
</gene>
<proteinExistence type="predicted"/>
<evidence type="ECO:0000313" key="2">
    <source>
        <dbReference type="Proteomes" id="UP000589520"/>
    </source>
</evidence>
<protein>
    <submittedName>
        <fullName evidence="1">Transposase-like protein</fullName>
    </submittedName>
</protein>
<dbReference type="AlphaFoldDB" id="A0A7Y9PI59"/>
<organism evidence="1 2">
    <name type="scientific">Granulicella arctica</name>
    <dbReference type="NCBI Taxonomy" id="940613"/>
    <lineage>
        <taxon>Bacteria</taxon>
        <taxon>Pseudomonadati</taxon>
        <taxon>Acidobacteriota</taxon>
        <taxon>Terriglobia</taxon>
        <taxon>Terriglobales</taxon>
        <taxon>Acidobacteriaceae</taxon>
        <taxon>Granulicella</taxon>
    </lineage>
</organism>
<accession>A0A7Y9PI59</accession>
<keyword evidence="2" id="KW-1185">Reference proteome</keyword>
<sequence>MGLRRSMEALFAGRHFDRVVIILCVRWYLRYKLSFRYRVAMIAERGLHLARTTILH</sequence>